<feature type="modified residue" description="4-aspartylphosphate" evidence="1">
    <location>
        <position position="77"/>
    </location>
</feature>
<accession>A0A4R3Y5I1</accession>
<evidence type="ECO:0000259" key="2">
    <source>
        <dbReference type="PROSITE" id="PS50110"/>
    </source>
</evidence>
<dbReference type="InterPro" id="IPR019734">
    <property type="entry name" value="TPR_rpt"/>
</dbReference>
<reference evidence="3 4" key="1">
    <citation type="submission" date="2019-03" db="EMBL/GenBank/DDBJ databases">
        <title>Genomic Encyclopedia of Type Strains, Phase IV (KMG-IV): sequencing the most valuable type-strain genomes for metagenomic binning, comparative biology and taxonomic classification.</title>
        <authorList>
            <person name="Goeker M."/>
        </authorList>
    </citation>
    <scope>NUCLEOTIDE SEQUENCE [LARGE SCALE GENOMIC DNA]</scope>
    <source>
        <strain evidence="3 4">DSM 100309</strain>
    </source>
</reference>
<dbReference type="InterPro" id="IPR011990">
    <property type="entry name" value="TPR-like_helical_dom_sf"/>
</dbReference>
<dbReference type="InterPro" id="IPR011006">
    <property type="entry name" value="CheY-like_superfamily"/>
</dbReference>
<dbReference type="PANTHER" id="PTHR43228">
    <property type="entry name" value="TWO-COMPONENT RESPONSE REGULATOR"/>
    <property type="match status" value="1"/>
</dbReference>
<keyword evidence="4" id="KW-1185">Reference proteome</keyword>
<dbReference type="PANTHER" id="PTHR43228:SF1">
    <property type="entry name" value="TWO-COMPONENT RESPONSE REGULATOR ARR22"/>
    <property type="match status" value="1"/>
</dbReference>
<dbReference type="CDD" id="cd17589">
    <property type="entry name" value="REC_TPR"/>
    <property type="match status" value="1"/>
</dbReference>
<dbReference type="OrthoDB" id="7298659at2"/>
<comment type="caution">
    <text evidence="3">The sequence shown here is derived from an EMBL/GenBank/DDBJ whole genome shotgun (WGS) entry which is preliminary data.</text>
</comment>
<sequence length="558" mass="62801">MSIFKADNANSNPLSESALEIEFEKKTFLVVDDITSMRASMRITISTFGGVRIDMAGSANDAIYKIERKAYDIILCDYDLGEGKDGQQLLEEIKRRKLIKNSVIFMMVTAEQRYEKVVSAVEMAPDDYLIKPFTGETLRTRLMRLVYKKAFFAPVYDLMDKQEFRKAILVCDELLVLNNQHLIDLLRLKGEIYLMLGEFDNSKNIYEQILAIRDIPWARMGLAKSLFNMENFGEAAEIFLQVTQENPNYMDAYDWLAKSYTAIGDDVSAQKVLMKVTAKSPRILPRQKSLGEAAYSNGDLDTALASFGSVLKFGKHSTFTAPEDFANMSRIYMDKGEYDQALSTMSDARKNFKNSPEVELHAAVMDSLVYHKSGDTEAAKKAFESAKFLYETSESTTGNATLDLANACFLNGDDVTGGEIIKKLIINNHDNKQVLKQTESMFKKLGMEAKGKAIIQSSSRELITLNNRAVKLAQEGDIKGAVDLLIEAVNTYHANTFITLNAAHAILVYMQKEGWDDDLSQTAKKYLQKVKERDPANKKLLLLSELMKEIAHKFGIKT</sequence>
<dbReference type="AlphaFoldDB" id="A0A4R3Y5I1"/>
<dbReference type="EMBL" id="SMCO01000006">
    <property type="protein sequence ID" value="TCV86701.1"/>
    <property type="molecule type" value="Genomic_DNA"/>
</dbReference>
<dbReference type="SMART" id="SM00028">
    <property type="entry name" value="TPR"/>
    <property type="match status" value="5"/>
</dbReference>
<dbReference type="SUPFAM" id="SSF48452">
    <property type="entry name" value="TPR-like"/>
    <property type="match status" value="2"/>
</dbReference>
<feature type="domain" description="Response regulatory" evidence="2">
    <location>
        <begin position="27"/>
        <end position="146"/>
    </location>
</feature>
<dbReference type="Pfam" id="PF00072">
    <property type="entry name" value="Response_reg"/>
    <property type="match status" value="1"/>
</dbReference>
<dbReference type="Gene3D" id="3.40.50.2300">
    <property type="match status" value="1"/>
</dbReference>
<dbReference type="GO" id="GO:0000160">
    <property type="term" value="P:phosphorelay signal transduction system"/>
    <property type="evidence" value="ECO:0007669"/>
    <property type="project" value="InterPro"/>
</dbReference>
<dbReference type="PROSITE" id="PS50110">
    <property type="entry name" value="RESPONSE_REGULATORY"/>
    <property type="match status" value="1"/>
</dbReference>
<organism evidence="3 4">
    <name type="scientific">Sulfurirhabdus autotrophica</name>
    <dbReference type="NCBI Taxonomy" id="1706046"/>
    <lineage>
        <taxon>Bacteria</taxon>
        <taxon>Pseudomonadati</taxon>
        <taxon>Pseudomonadota</taxon>
        <taxon>Betaproteobacteria</taxon>
        <taxon>Nitrosomonadales</taxon>
        <taxon>Sulfuricellaceae</taxon>
        <taxon>Sulfurirhabdus</taxon>
    </lineage>
</organism>
<dbReference type="RefSeq" id="WP_124948124.1">
    <property type="nucleotide sequence ID" value="NZ_BHVT01000076.1"/>
</dbReference>
<dbReference type="SMART" id="SM00448">
    <property type="entry name" value="REC"/>
    <property type="match status" value="1"/>
</dbReference>
<gene>
    <name evidence="3" type="ORF">EDC63_10662</name>
</gene>
<name>A0A4R3Y5I1_9PROT</name>
<evidence type="ECO:0000313" key="3">
    <source>
        <dbReference type="EMBL" id="TCV86701.1"/>
    </source>
</evidence>
<proteinExistence type="predicted"/>
<dbReference type="Proteomes" id="UP000295367">
    <property type="component" value="Unassembled WGS sequence"/>
</dbReference>
<protein>
    <submittedName>
        <fullName evidence="3">Response regulator receiver domain-containing protein</fullName>
    </submittedName>
</protein>
<dbReference type="InterPro" id="IPR052048">
    <property type="entry name" value="ST_Response_Regulator"/>
</dbReference>
<evidence type="ECO:0000256" key="1">
    <source>
        <dbReference type="PROSITE-ProRule" id="PRU00169"/>
    </source>
</evidence>
<dbReference type="Gene3D" id="1.25.40.10">
    <property type="entry name" value="Tetratricopeptide repeat domain"/>
    <property type="match status" value="2"/>
</dbReference>
<evidence type="ECO:0000313" key="4">
    <source>
        <dbReference type="Proteomes" id="UP000295367"/>
    </source>
</evidence>
<keyword evidence="1" id="KW-0597">Phosphoprotein</keyword>
<dbReference type="InterPro" id="IPR001789">
    <property type="entry name" value="Sig_transdc_resp-reg_receiver"/>
</dbReference>
<dbReference type="SUPFAM" id="SSF52172">
    <property type="entry name" value="CheY-like"/>
    <property type="match status" value="1"/>
</dbReference>